<keyword evidence="6" id="KW-1185">Reference proteome</keyword>
<dbReference type="RefSeq" id="WP_114494658.1">
    <property type="nucleotide sequence ID" value="NZ_QPJW01000001.1"/>
</dbReference>
<feature type="domain" description="HTH marR-type" evidence="4">
    <location>
        <begin position="19"/>
        <end position="150"/>
    </location>
</feature>
<keyword evidence="1" id="KW-0805">Transcription regulation</keyword>
<dbReference type="AlphaFoldDB" id="A0A369BPX6"/>
<dbReference type="PANTHER" id="PTHR42756:SF1">
    <property type="entry name" value="TRANSCRIPTIONAL REPRESSOR OF EMRAB OPERON"/>
    <property type="match status" value="1"/>
</dbReference>
<evidence type="ECO:0000256" key="2">
    <source>
        <dbReference type="ARBA" id="ARBA00023125"/>
    </source>
</evidence>
<proteinExistence type="predicted"/>
<evidence type="ECO:0000256" key="3">
    <source>
        <dbReference type="ARBA" id="ARBA00023163"/>
    </source>
</evidence>
<dbReference type="GO" id="GO:0003700">
    <property type="term" value="F:DNA-binding transcription factor activity"/>
    <property type="evidence" value="ECO:0007669"/>
    <property type="project" value="InterPro"/>
</dbReference>
<dbReference type="EMBL" id="QPJW01000001">
    <property type="protein sequence ID" value="RCX22698.1"/>
    <property type="molecule type" value="Genomic_DNA"/>
</dbReference>
<accession>A0A369BPX6</accession>
<name>A0A369BPX6_9BACL</name>
<gene>
    <name evidence="5" type="ORF">DFP94_101279</name>
</gene>
<evidence type="ECO:0000256" key="1">
    <source>
        <dbReference type="ARBA" id="ARBA00023015"/>
    </source>
</evidence>
<dbReference type="InterPro" id="IPR036388">
    <property type="entry name" value="WH-like_DNA-bd_sf"/>
</dbReference>
<reference evidence="5 6" key="1">
    <citation type="submission" date="2018-07" db="EMBL/GenBank/DDBJ databases">
        <title>Genomic Encyclopedia of Type Strains, Phase III (KMG-III): the genomes of soil and plant-associated and newly described type strains.</title>
        <authorList>
            <person name="Whitman W."/>
        </authorList>
    </citation>
    <scope>NUCLEOTIDE SEQUENCE [LARGE SCALE GENOMIC DNA]</scope>
    <source>
        <strain evidence="5 6">CECT 8333</strain>
    </source>
</reference>
<dbReference type="GO" id="GO:0003677">
    <property type="term" value="F:DNA binding"/>
    <property type="evidence" value="ECO:0007669"/>
    <property type="project" value="UniProtKB-KW"/>
</dbReference>
<protein>
    <submittedName>
        <fullName evidence="5">DNA-binding MarR family transcriptional regulator</fullName>
    </submittedName>
</protein>
<dbReference type="SUPFAM" id="SSF46785">
    <property type="entry name" value="Winged helix' DNA-binding domain"/>
    <property type="match status" value="1"/>
</dbReference>
<sequence>MKTNSKTPIPGSSQSNTGSLRLGQLILQLRKLESSPKFYGTETALTPSEIHMIDAIGEDGGVLMKELAARLGITKGAVTQIVDRLEAKAFVKRSPHPHISRGILVTLTESGKEAYRAHARMHLAFYDQLRNSFTEEEIDIFEKCVAKLSDILRE</sequence>
<dbReference type="InterPro" id="IPR000835">
    <property type="entry name" value="HTH_MarR-typ"/>
</dbReference>
<keyword evidence="2 5" id="KW-0238">DNA-binding</keyword>
<evidence type="ECO:0000313" key="5">
    <source>
        <dbReference type="EMBL" id="RCX22698.1"/>
    </source>
</evidence>
<evidence type="ECO:0000259" key="4">
    <source>
        <dbReference type="PROSITE" id="PS50995"/>
    </source>
</evidence>
<organism evidence="5 6">
    <name type="scientific">Fontibacillus phaseoli</name>
    <dbReference type="NCBI Taxonomy" id="1416533"/>
    <lineage>
        <taxon>Bacteria</taxon>
        <taxon>Bacillati</taxon>
        <taxon>Bacillota</taxon>
        <taxon>Bacilli</taxon>
        <taxon>Bacillales</taxon>
        <taxon>Paenibacillaceae</taxon>
        <taxon>Fontibacillus</taxon>
    </lineage>
</organism>
<dbReference type="PANTHER" id="PTHR42756">
    <property type="entry name" value="TRANSCRIPTIONAL REGULATOR, MARR"/>
    <property type="match status" value="1"/>
</dbReference>
<dbReference type="Pfam" id="PF12802">
    <property type="entry name" value="MarR_2"/>
    <property type="match status" value="1"/>
</dbReference>
<dbReference type="Proteomes" id="UP000253090">
    <property type="component" value="Unassembled WGS sequence"/>
</dbReference>
<dbReference type="OrthoDB" id="5461037at2"/>
<keyword evidence="3" id="KW-0804">Transcription</keyword>
<dbReference type="PRINTS" id="PR00598">
    <property type="entry name" value="HTHMARR"/>
</dbReference>
<dbReference type="InterPro" id="IPR036390">
    <property type="entry name" value="WH_DNA-bd_sf"/>
</dbReference>
<dbReference type="PROSITE" id="PS50995">
    <property type="entry name" value="HTH_MARR_2"/>
    <property type="match status" value="1"/>
</dbReference>
<dbReference type="SMART" id="SM00347">
    <property type="entry name" value="HTH_MARR"/>
    <property type="match status" value="1"/>
</dbReference>
<evidence type="ECO:0000313" key="6">
    <source>
        <dbReference type="Proteomes" id="UP000253090"/>
    </source>
</evidence>
<dbReference type="Gene3D" id="1.10.10.10">
    <property type="entry name" value="Winged helix-like DNA-binding domain superfamily/Winged helix DNA-binding domain"/>
    <property type="match status" value="1"/>
</dbReference>
<comment type="caution">
    <text evidence="5">The sequence shown here is derived from an EMBL/GenBank/DDBJ whole genome shotgun (WGS) entry which is preliminary data.</text>
</comment>